<dbReference type="PANTHER" id="PTHR46429">
    <property type="entry name" value="23S RRNA (GUANOSINE-2'-O-)-METHYLTRANSFERASE RLMB"/>
    <property type="match status" value="1"/>
</dbReference>
<evidence type="ECO:0000313" key="4">
    <source>
        <dbReference type="EMBL" id="PZP55087.1"/>
    </source>
</evidence>
<proteinExistence type="predicted"/>
<organism evidence="4 5">
    <name type="scientific">Micavibrio aeruginosavorus</name>
    <dbReference type="NCBI Taxonomy" id="349221"/>
    <lineage>
        <taxon>Bacteria</taxon>
        <taxon>Pseudomonadati</taxon>
        <taxon>Bdellovibrionota</taxon>
        <taxon>Bdellovibrionia</taxon>
        <taxon>Bdellovibrionales</taxon>
        <taxon>Pseudobdellovibrionaceae</taxon>
        <taxon>Micavibrio</taxon>
    </lineage>
</organism>
<dbReference type="SUPFAM" id="SSF75217">
    <property type="entry name" value="alpha/beta knot"/>
    <property type="match status" value="1"/>
</dbReference>
<dbReference type="PANTHER" id="PTHR46429:SF1">
    <property type="entry name" value="23S RRNA (GUANOSINE-2'-O-)-METHYLTRANSFERASE RLMB"/>
    <property type="match status" value="1"/>
</dbReference>
<dbReference type="InterPro" id="IPR001537">
    <property type="entry name" value="SpoU_MeTrfase"/>
</dbReference>
<evidence type="ECO:0000256" key="1">
    <source>
        <dbReference type="ARBA" id="ARBA00022603"/>
    </source>
</evidence>
<keyword evidence="2 4" id="KW-0808">Transferase</keyword>
<dbReference type="GO" id="GO:0008173">
    <property type="term" value="F:RNA methyltransferase activity"/>
    <property type="evidence" value="ECO:0007669"/>
    <property type="project" value="InterPro"/>
</dbReference>
<dbReference type="Gene3D" id="3.40.1280.10">
    <property type="match status" value="1"/>
</dbReference>
<dbReference type="NCBIfam" id="TIGR00186">
    <property type="entry name" value="rRNA_methyl_3"/>
    <property type="match status" value="1"/>
</dbReference>
<dbReference type="AlphaFoldDB" id="A0A2W5FMR3"/>
<comment type="caution">
    <text evidence="4">The sequence shown here is derived from an EMBL/GenBank/DDBJ whole genome shotgun (WGS) entry which is preliminary data.</text>
</comment>
<dbReference type="GO" id="GO:0003723">
    <property type="term" value="F:RNA binding"/>
    <property type="evidence" value="ECO:0007669"/>
    <property type="project" value="InterPro"/>
</dbReference>
<dbReference type="InterPro" id="IPR004441">
    <property type="entry name" value="rRNA_MeTrfase_TrmH"/>
</dbReference>
<feature type="domain" description="tRNA/rRNA methyltransferase SpoU type" evidence="3">
    <location>
        <begin position="1"/>
        <end position="137"/>
    </location>
</feature>
<feature type="non-terminal residue" evidence="4">
    <location>
        <position position="1"/>
    </location>
</feature>
<gene>
    <name evidence="4" type="ORF">DI586_07975</name>
</gene>
<dbReference type="GO" id="GO:0005829">
    <property type="term" value="C:cytosol"/>
    <property type="evidence" value="ECO:0007669"/>
    <property type="project" value="TreeGrafter"/>
</dbReference>
<evidence type="ECO:0000313" key="5">
    <source>
        <dbReference type="Proteomes" id="UP000249739"/>
    </source>
</evidence>
<dbReference type="InterPro" id="IPR029026">
    <property type="entry name" value="tRNA_m1G_MTases_N"/>
</dbReference>
<dbReference type="GO" id="GO:0032259">
    <property type="term" value="P:methylation"/>
    <property type="evidence" value="ECO:0007669"/>
    <property type="project" value="UniProtKB-KW"/>
</dbReference>
<dbReference type="InterPro" id="IPR029028">
    <property type="entry name" value="Alpha/beta_knot_MTases"/>
</dbReference>
<evidence type="ECO:0000256" key="2">
    <source>
        <dbReference type="ARBA" id="ARBA00022679"/>
    </source>
</evidence>
<protein>
    <submittedName>
        <fullName evidence="4">23S rRNA (Guanosine(2251)-2'-O)-methyltransferase RlmB</fullName>
    </submittedName>
</protein>
<dbReference type="CDD" id="cd18103">
    <property type="entry name" value="SpoU-like_RlmB"/>
    <property type="match status" value="1"/>
</dbReference>
<dbReference type="GO" id="GO:0006396">
    <property type="term" value="P:RNA processing"/>
    <property type="evidence" value="ECO:0007669"/>
    <property type="project" value="InterPro"/>
</dbReference>
<dbReference type="Pfam" id="PF00588">
    <property type="entry name" value="SpoU_methylase"/>
    <property type="match status" value="1"/>
</dbReference>
<accession>A0A2W5FMR3</accession>
<reference evidence="4 5" key="1">
    <citation type="submission" date="2017-08" db="EMBL/GenBank/DDBJ databases">
        <title>Infants hospitalized years apart are colonized by the same room-sourced microbial strains.</title>
        <authorList>
            <person name="Brooks B."/>
            <person name="Olm M.R."/>
            <person name="Firek B.A."/>
            <person name="Baker R."/>
            <person name="Thomas B.C."/>
            <person name="Morowitz M.J."/>
            <person name="Banfield J.F."/>
        </authorList>
    </citation>
    <scope>NUCLEOTIDE SEQUENCE [LARGE SCALE GENOMIC DNA]</scope>
    <source>
        <strain evidence="4">S2_006_000_R2_64</strain>
    </source>
</reference>
<keyword evidence="1 4" id="KW-0489">Methyltransferase</keyword>
<sequence length="146" mass="15185">LLLDQVTDPHNIGAILRSACAFGADAVVVQSRNAPELSGLITKTASGAAEHVPLVYETNLSRAIESLKEAGFFCLALDERGTSISDAPSYEKTLLVLGAEGPGLRPLIKENCDLLVKLPTSGAISSLNVSNAAAISLFAIASKHSK</sequence>
<name>A0A2W5FMR3_9BACT</name>
<dbReference type="Proteomes" id="UP000249739">
    <property type="component" value="Unassembled WGS sequence"/>
</dbReference>
<evidence type="ECO:0000259" key="3">
    <source>
        <dbReference type="Pfam" id="PF00588"/>
    </source>
</evidence>
<dbReference type="EMBL" id="QFOT01000090">
    <property type="protein sequence ID" value="PZP55087.1"/>
    <property type="molecule type" value="Genomic_DNA"/>
</dbReference>